<evidence type="ECO:0000313" key="3">
    <source>
        <dbReference type="Proteomes" id="UP001165069"/>
    </source>
</evidence>
<dbReference type="PROSITE" id="PS51257">
    <property type="entry name" value="PROKAR_LIPOPROTEIN"/>
    <property type="match status" value="1"/>
</dbReference>
<evidence type="ECO:0000259" key="1">
    <source>
        <dbReference type="Pfam" id="PF12146"/>
    </source>
</evidence>
<gene>
    <name evidence="2" type="ORF">GETHLI_05980</name>
</gene>
<dbReference type="RefSeq" id="WP_285570111.1">
    <property type="nucleotide sequence ID" value="NZ_BSDE01000001.1"/>
</dbReference>
<dbReference type="PANTHER" id="PTHR12277:SF81">
    <property type="entry name" value="PROTEIN ABHD13"/>
    <property type="match status" value="1"/>
</dbReference>
<dbReference type="Gene3D" id="3.40.50.1820">
    <property type="entry name" value="alpha/beta hydrolase"/>
    <property type="match status" value="1"/>
</dbReference>
<name>A0ABQ5QCC6_9BACT</name>
<accession>A0ABQ5QCC6</accession>
<dbReference type="Pfam" id="PF12146">
    <property type="entry name" value="Hydrolase_4"/>
    <property type="match status" value="1"/>
</dbReference>
<dbReference type="SUPFAM" id="SSF53474">
    <property type="entry name" value="alpha/beta-Hydrolases"/>
    <property type="match status" value="1"/>
</dbReference>
<organism evidence="2 3">
    <name type="scientific">Geothrix limicola</name>
    <dbReference type="NCBI Taxonomy" id="2927978"/>
    <lineage>
        <taxon>Bacteria</taxon>
        <taxon>Pseudomonadati</taxon>
        <taxon>Acidobacteriota</taxon>
        <taxon>Holophagae</taxon>
        <taxon>Holophagales</taxon>
        <taxon>Holophagaceae</taxon>
        <taxon>Geothrix</taxon>
    </lineage>
</organism>
<dbReference type="InterPro" id="IPR029058">
    <property type="entry name" value="AB_hydrolase_fold"/>
</dbReference>
<keyword evidence="3" id="KW-1185">Reference proteome</keyword>
<dbReference type="InterPro" id="IPR022742">
    <property type="entry name" value="Hydrolase_4"/>
</dbReference>
<dbReference type="PANTHER" id="PTHR12277">
    <property type="entry name" value="ALPHA/BETA HYDROLASE DOMAIN-CONTAINING PROTEIN"/>
    <property type="match status" value="1"/>
</dbReference>
<protein>
    <recommendedName>
        <fullName evidence="1">Serine aminopeptidase S33 domain-containing protein</fullName>
    </recommendedName>
</protein>
<evidence type="ECO:0000313" key="2">
    <source>
        <dbReference type="EMBL" id="GLH72096.1"/>
    </source>
</evidence>
<reference evidence="2 3" key="1">
    <citation type="journal article" date="2023" name="Antonie Van Leeuwenhoek">
        <title>Mesoterricola silvestris gen. nov., sp. nov., Mesoterricola sediminis sp. nov., Geothrix oryzae sp. nov., Geothrix edaphica sp. nov., Geothrix rubra sp. nov., and Geothrix limicola sp. nov., six novel members of Acidobacteriota isolated from soils.</title>
        <authorList>
            <person name="Itoh H."/>
            <person name="Sugisawa Y."/>
            <person name="Mise K."/>
            <person name="Xu Z."/>
            <person name="Kuniyasu M."/>
            <person name="Ushijima N."/>
            <person name="Kawano K."/>
            <person name="Kobayashi E."/>
            <person name="Shiratori Y."/>
            <person name="Masuda Y."/>
            <person name="Senoo K."/>
        </authorList>
    </citation>
    <scope>NUCLEOTIDE SEQUENCE [LARGE SCALE GENOMIC DNA]</scope>
    <source>
        <strain evidence="2 3">Red804</strain>
    </source>
</reference>
<sequence length="278" mass="30046">MKLVPALSASLLLALMGCAFPITETRLLSGRKVQPLPERIARQPLELALAGGGQLRGWRLAHPAPKATLIYFYGNGDSLWNVGRRLWSLAETYQVDVVCFDYRGNGFSDGAMGFQAMREDCLRIFDSARREGLPTLVMGYSLGSQSAAYLAANRPVDGLALLAGASSFEEVLPSFRARVPLLVRPFTRLSFDPILTAKPQARDLVATVKAPTLIIHGEADQTLPVACGDTFNEVSPAAWKRYLRLPGIGHEDLPMVSGASLPAIQAWVEAATHAGKTS</sequence>
<proteinExistence type="predicted"/>
<feature type="domain" description="Serine aminopeptidase S33" evidence="1">
    <location>
        <begin position="64"/>
        <end position="173"/>
    </location>
</feature>
<comment type="caution">
    <text evidence="2">The sequence shown here is derived from an EMBL/GenBank/DDBJ whole genome shotgun (WGS) entry which is preliminary data.</text>
</comment>
<dbReference type="Proteomes" id="UP001165069">
    <property type="component" value="Unassembled WGS sequence"/>
</dbReference>
<dbReference type="EMBL" id="BSDE01000001">
    <property type="protein sequence ID" value="GLH72096.1"/>
    <property type="molecule type" value="Genomic_DNA"/>
</dbReference>